<feature type="region of interest" description="Disordered" evidence="6">
    <location>
        <begin position="21"/>
        <end position="40"/>
    </location>
</feature>
<evidence type="ECO:0000313" key="9">
    <source>
        <dbReference type="Proteomes" id="UP000826271"/>
    </source>
</evidence>
<reference evidence="8" key="1">
    <citation type="submission" date="2019-10" db="EMBL/GenBank/DDBJ databases">
        <authorList>
            <person name="Zhang R."/>
            <person name="Pan Y."/>
            <person name="Wang J."/>
            <person name="Ma R."/>
            <person name="Yu S."/>
        </authorList>
    </citation>
    <scope>NUCLEOTIDE SEQUENCE</scope>
    <source>
        <strain evidence="8">LA-IB0</strain>
        <tissue evidence="8">Leaf</tissue>
    </source>
</reference>
<dbReference type="AlphaFoldDB" id="A0AAV6X6F2"/>
<evidence type="ECO:0000256" key="2">
    <source>
        <dbReference type="ARBA" id="ARBA00009074"/>
    </source>
</evidence>
<organism evidence="8 9">
    <name type="scientific">Buddleja alternifolia</name>
    <dbReference type="NCBI Taxonomy" id="168488"/>
    <lineage>
        <taxon>Eukaryota</taxon>
        <taxon>Viridiplantae</taxon>
        <taxon>Streptophyta</taxon>
        <taxon>Embryophyta</taxon>
        <taxon>Tracheophyta</taxon>
        <taxon>Spermatophyta</taxon>
        <taxon>Magnoliopsida</taxon>
        <taxon>eudicotyledons</taxon>
        <taxon>Gunneridae</taxon>
        <taxon>Pentapetalae</taxon>
        <taxon>asterids</taxon>
        <taxon>lamiids</taxon>
        <taxon>Lamiales</taxon>
        <taxon>Scrophulariaceae</taxon>
        <taxon>Buddlejeae</taxon>
        <taxon>Buddleja</taxon>
    </lineage>
</organism>
<dbReference type="PANTHER" id="PTHR31113:SF20">
    <property type="entry name" value="UPF0496 PROTEIN 2-RELATED"/>
    <property type="match status" value="1"/>
</dbReference>
<feature type="compositionally biased region" description="Low complexity" evidence="6">
    <location>
        <begin position="78"/>
        <end position="96"/>
    </location>
</feature>
<dbReference type="PANTHER" id="PTHR31113">
    <property type="entry name" value="UPF0496 PROTEIN 3-RELATED"/>
    <property type="match status" value="1"/>
</dbReference>
<evidence type="ECO:0000256" key="4">
    <source>
        <dbReference type="ARBA" id="ARBA00022989"/>
    </source>
</evidence>
<keyword evidence="9" id="KW-1185">Reference proteome</keyword>
<comment type="caution">
    <text evidence="8">The sequence shown here is derived from an EMBL/GenBank/DDBJ whole genome shotgun (WGS) entry which is preliminary data.</text>
</comment>
<evidence type="ECO:0000313" key="8">
    <source>
        <dbReference type="EMBL" id="KAG8377964.1"/>
    </source>
</evidence>
<feature type="transmembrane region" description="Helical" evidence="7">
    <location>
        <begin position="234"/>
        <end position="256"/>
    </location>
</feature>
<dbReference type="GO" id="GO:0016020">
    <property type="term" value="C:membrane"/>
    <property type="evidence" value="ECO:0007669"/>
    <property type="project" value="UniProtKB-SubCell"/>
</dbReference>
<feature type="transmembrane region" description="Helical" evidence="7">
    <location>
        <begin position="262"/>
        <end position="281"/>
    </location>
</feature>
<dbReference type="Pfam" id="PF05055">
    <property type="entry name" value="DUF677"/>
    <property type="match status" value="1"/>
</dbReference>
<feature type="compositionally biased region" description="Basic and acidic residues" evidence="6">
    <location>
        <begin position="21"/>
        <end position="32"/>
    </location>
</feature>
<comment type="similarity">
    <text evidence="2">Belongs to the UPF0496 family.</text>
</comment>
<proteinExistence type="inferred from homology"/>
<evidence type="ECO:0000256" key="5">
    <source>
        <dbReference type="ARBA" id="ARBA00023136"/>
    </source>
</evidence>
<feature type="region of interest" description="Disordered" evidence="6">
    <location>
        <begin position="72"/>
        <end position="98"/>
    </location>
</feature>
<evidence type="ECO:0000256" key="3">
    <source>
        <dbReference type="ARBA" id="ARBA00022692"/>
    </source>
</evidence>
<keyword evidence="4 7" id="KW-1133">Transmembrane helix</keyword>
<sequence length="393" mass="45707">MMKMSHMKKMLWTKLKLHIGTEGRHGKRKEEDNVNSLMGKPNVNEEYKEAFRTKSFIEMCNKVQGQLEVRTSLDDGQSSSSSSPLSSSSSTPSSPSVQHVPLSQYLLEPRQETLTSILEASNLHQFLVNYFEISLEAGKTCEFLLQNVLQVHINYRVIKNVLKLIKRVPDKESWTHHQYHAVYKNLASYALHKNPFSMMTREKFHELHDSHVLLLHQLTSQYRKTKRRTKYIRFIKRAFATFLVLGFGAFFIALLILAMHSMIGLVACPGLIVCTLALFKTKRLRQKFDRKWLEGLGAQLDIAARGVYILINDFDTMSMLVQRLYDEMEHRKFVADICVKKGKNEMLKEVVTEFQTQDSCFLEQLEELEKQIYLCFLDINRSRRLVVDEMVKC</sequence>
<evidence type="ECO:0000256" key="1">
    <source>
        <dbReference type="ARBA" id="ARBA00004370"/>
    </source>
</evidence>
<gene>
    <name evidence="8" type="ORF">BUALT_Bualt08G0088600</name>
</gene>
<comment type="subcellular location">
    <subcellularLocation>
        <location evidence="1">Membrane</location>
    </subcellularLocation>
</comment>
<protein>
    <submittedName>
        <fullName evidence="8">Uncharacterized protein</fullName>
    </submittedName>
</protein>
<dbReference type="EMBL" id="WHWC01000008">
    <property type="protein sequence ID" value="KAG8377964.1"/>
    <property type="molecule type" value="Genomic_DNA"/>
</dbReference>
<name>A0AAV6X6F2_9LAMI</name>
<evidence type="ECO:0000256" key="7">
    <source>
        <dbReference type="SAM" id="Phobius"/>
    </source>
</evidence>
<keyword evidence="5 7" id="KW-0472">Membrane</keyword>
<keyword evidence="3 7" id="KW-0812">Transmembrane</keyword>
<dbReference type="Proteomes" id="UP000826271">
    <property type="component" value="Unassembled WGS sequence"/>
</dbReference>
<dbReference type="InterPro" id="IPR007749">
    <property type="entry name" value="DUF677"/>
</dbReference>
<evidence type="ECO:0000256" key="6">
    <source>
        <dbReference type="SAM" id="MobiDB-lite"/>
    </source>
</evidence>
<accession>A0AAV6X6F2</accession>